<gene>
    <name evidence="2" type="primary">31</name>
    <name evidence="2" type="ORF">SEA_MIRAMAE_31</name>
</gene>
<protein>
    <submittedName>
        <fullName evidence="2">Minor tail protein</fullName>
    </submittedName>
</protein>
<reference evidence="2 3" key="1">
    <citation type="submission" date="2019-02" db="EMBL/GenBank/DDBJ databases">
        <authorList>
            <person name="Stoner T.H."/>
            <person name="Garlena R.A."/>
            <person name="Russell D.A."/>
            <person name="Pope W.H."/>
            <person name="Jacobs-Sera D."/>
            <person name="Hatfull G.F."/>
        </authorList>
    </citation>
    <scope>NUCLEOTIDE SEQUENCE [LARGE SCALE GENOMIC DNA]</scope>
</reference>
<organism evidence="2 3">
    <name type="scientific">Mycobacterium phage Miramae</name>
    <dbReference type="NCBI Taxonomy" id="2517961"/>
    <lineage>
        <taxon>Viruses</taxon>
        <taxon>Duplodnaviria</taxon>
        <taxon>Heunggongvirae</taxon>
        <taxon>Uroviricota</taxon>
        <taxon>Caudoviricetes</taxon>
        <taxon>Backyardiganvirus</taxon>
        <taxon>Backyardiganvirus miramae</taxon>
    </lineage>
</organism>
<feature type="domain" description="DUF7257" evidence="1">
    <location>
        <begin position="235"/>
        <end position="460"/>
    </location>
</feature>
<accession>A0A482JGV1</accession>
<evidence type="ECO:0000259" key="1">
    <source>
        <dbReference type="Pfam" id="PF23918"/>
    </source>
</evidence>
<dbReference type="Proteomes" id="UP000295340">
    <property type="component" value="Segment"/>
</dbReference>
<name>A0A482JGV1_9CAUD</name>
<dbReference type="RefSeq" id="YP_010063110.1">
    <property type="nucleotide sequence ID" value="NC_054802.1"/>
</dbReference>
<dbReference type="EMBL" id="MK494117">
    <property type="protein sequence ID" value="QBP31419.1"/>
    <property type="molecule type" value="Genomic_DNA"/>
</dbReference>
<keyword evidence="3" id="KW-1185">Reference proteome</keyword>
<dbReference type="InterPro" id="IPR055681">
    <property type="entry name" value="DUF7257"/>
</dbReference>
<evidence type="ECO:0000313" key="3">
    <source>
        <dbReference type="Proteomes" id="UP000295340"/>
    </source>
</evidence>
<dbReference type="GeneID" id="64946913"/>
<dbReference type="Pfam" id="PF23918">
    <property type="entry name" value="DUF7257"/>
    <property type="match status" value="1"/>
</dbReference>
<evidence type="ECO:0000313" key="2">
    <source>
        <dbReference type="EMBL" id="QBP31419.1"/>
    </source>
</evidence>
<proteinExistence type="predicted"/>
<sequence>MTTPHQPPPGGELAKWLGSGAFVVGGGDSGWGQDYDERAVRSLFEVPFFNMLNALDVLREQLLKLPVDALKMFLPLIPGAVESDFNDVTTAVGKIIAALTDGPAALMRGEFLEWIGGTFNVLSTEVRQILEILAGFIVTPINSAVQAVKDWWNSIMGKTQKLGTDGKLAADQLTGTVPTTQVGGFGGTNTLADGLTTLVDNTVKAAGNILGSNFGLQDLFDTLRGMQSNIADANAALAQLQAEQTGSANSGKRFFVNFGDYDNANSVPSIFTEVVNTGPGSVATVDGQLQWLDSGNTFAQRMYLYNVDQLMSDYFEVSFVMPRRSEDEGPFNIFQPSYDYAIGRSNASGSRFCFARVGYGRARMGCVVDGTTTLFGTADISFAAPAGARVKFRGGTAGGVRVFQLLVNNSIIGTVTDTGNVSFIGDTYRRVGLGFEAVPRGSGQGTPGTISAFSANDNAPQATVGTSFRAYRAATAAINKTSGVNVLPANCIDTVDHISGDLTWTPATQRLTYNGDRPKTFLVGMRVKANATIPSAGNWTQALYKNGSLYARLEGHQGHEDTSTNNDNENRLTFVGGGTPMVQMNPGDYIAFGFENSATIGIIGSGDGSQTWVNAIGIG</sequence>
<dbReference type="KEGG" id="vg:64946913"/>